<gene>
    <name evidence="1" type="ORF">P154DRAFT_261880</name>
</gene>
<proteinExistence type="predicted"/>
<dbReference type="EMBL" id="ML977605">
    <property type="protein sequence ID" value="KAF1998291.1"/>
    <property type="molecule type" value="Genomic_DNA"/>
</dbReference>
<sequence length="116" mass="12260">MPTPPLRSQSYIPTSPPPKYIPPSSLLPFLQISPCQVFPAASALLHKESCLCSVIFHRRGTYPILETRPENVRHNTGTRSACKSGESAEGWIGIGSGCGAFSMEREVGGCGGGEGG</sequence>
<name>A0A6A5WDS5_9PLEO</name>
<evidence type="ECO:0000313" key="2">
    <source>
        <dbReference type="Proteomes" id="UP000799779"/>
    </source>
</evidence>
<dbReference type="Proteomes" id="UP000799779">
    <property type="component" value="Unassembled WGS sequence"/>
</dbReference>
<accession>A0A6A5WDS5</accession>
<protein>
    <submittedName>
        <fullName evidence="1">Uncharacterized protein</fullName>
    </submittedName>
</protein>
<dbReference type="AlphaFoldDB" id="A0A6A5WDS5"/>
<organism evidence="1 2">
    <name type="scientific">Amniculicola lignicola CBS 123094</name>
    <dbReference type="NCBI Taxonomy" id="1392246"/>
    <lineage>
        <taxon>Eukaryota</taxon>
        <taxon>Fungi</taxon>
        <taxon>Dikarya</taxon>
        <taxon>Ascomycota</taxon>
        <taxon>Pezizomycotina</taxon>
        <taxon>Dothideomycetes</taxon>
        <taxon>Pleosporomycetidae</taxon>
        <taxon>Pleosporales</taxon>
        <taxon>Amniculicolaceae</taxon>
        <taxon>Amniculicola</taxon>
    </lineage>
</organism>
<evidence type="ECO:0000313" key="1">
    <source>
        <dbReference type="EMBL" id="KAF1998291.1"/>
    </source>
</evidence>
<reference evidence="1" key="1">
    <citation type="journal article" date="2020" name="Stud. Mycol.">
        <title>101 Dothideomycetes genomes: a test case for predicting lifestyles and emergence of pathogens.</title>
        <authorList>
            <person name="Haridas S."/>
            <person name="Albert R."/>
            <person name="Binder M."/>
            <person name="Bloem J."/>
            <person name="Labutti K."/>
            <person name="Salamov A."/>
            <person name="Andreopoulos B."/>
            <person name="Baker S."/>
            <person name="Barry K."/>
            <person name="Bills G."/>
            <person name="Bluhm B."/>
            <person name="Cannon C."/>
            <person name="Castanera R."/>
            <person name="Culley D."/>
            <person name="Daum C."/>
            <person name="Ezra D."/>
            <person name="Gonzalez J."/>
            <person name="Henrissat B."/>
            <person name="Kuo A."/>
            <person name="Liang C."/>
            <person name="Lipzen A."/>
            <person name="Lutzoni F."/>
            <person name="Magnuson J."/>
            <person name="Mondo S."/>
            <person name="Nolan M."/>
            <person name="Ohm R."/>
            <person name="Pangilinan J."/>
            <person name="Park H.-J."/>
            <person name="Ramirez L."/>
            <person name="Alfaro M."/>
            <person name="Sun H."/>
            <person name="Tritt A."/>
            <person name="Yoshinaga Y."/>
            <person name="Zwiers L.-H."/>
            <person name="Turgeon B."/>
            <person name="Goodwin S."/>
            <person name="Spatafora J."/>
            <person name="Crous P."/>
            <person name="Grigoriev I."/>
        </authorList>
    </citation>
    <scope>NUCLEOTIDE SEQUENCE</scope>
    <source>
        <strain evidence="1">CBS 123094</strain>
    </source>
</reference>
<keyword evidence="2" id="KW-1185">Reference proteome</keyword>